<evidence type="ECO:0000256" key="1">
    <source>
        <dbReference type="ARBA" id="ARBA00022723"/>
    </source>
</evidence>
<dbReference type="PROSITE" id="PS50016">
    <property type="entry name" value="ZF_PHD_2"/>
    <property type="match status" value="1"/>
</dbReference>
<dbReference type="PROSITE" id="PS01359">
    <property type="entry name" value="ZF_PHD_1"/>
    <property type="match status" value="1"/>
</dbReference>
<dbReference type="InterPro" id="IPR043502">
    <property type="entry name" value="DNA/RNA_pol_sf"/>
</dbReference>
<evidence type="ECO:0000313" key="9">
    <source>
        <dbReference type="Proteomes" id="UP000069940"/>
    </source>
</evidence>
<evidence type="ECO:0000313" key="8">
    <source>
        <dbReference type="EnsemblMetazoa" id="AALFPA23_013768.P19973"/>
    </source>
</evidence>
<sequence length="1740" mass="195915">MSKIGETSSRPANVTVCLGCAAGCNQSDSVEDMVQCDTCESWWHYACAKVDEAIKDKSWSCVKCPPRKTRSRSGKSSKTKASGSSSSSIRRAQLQLELKRLEEEGQLADRLYQEREEEERKAREEEAARREKRFTEKQAREEDLLQKRFALLQTLTELDDDVSEGRSEDGQSSVVTSKSKVENWMSRHMQGNSSGLGKANCQTEASPANATYSNDLVTKRGCTVTLPTTSTVKVLGQGVAASGEVRNNSVKQQVCDNLAMIPYPMRSHLEFAERMVGFAGGSPGVGEVGGLVDATIQRNAEEAVHSDGEQVRSISRIDPSTRIAVSPLGNNPLNSTPLSGRLTAGPSAQQLAARHVVPKDLPIFFGDPVDWPLFISAYKTSTDLCGFSDGENLMRLQRCLKGNALDAVRSHLLLPSAVPLIMSTLTTLFGRPELIVHNLLSKVRELPPPKADKLETLVSYGLSVQNLCGHIRASGLDHHLNNPSLLQELVGKLPASIKLDWALYKRYLPVVDLGRFGDYMASMVAAASDVIIPVPIESTRTERPKSKSFVSAHVQDEQAEDYKMKFSPNATVTDQKEGAEEIHCLLCNKSGHKLRDCGEFKRQSLAGRWEISERYNLCKRCLIPHGRWPCKAKLDCGVGESRDRHHSLLHPGKPTRTSIPSSTAHSGIIGAHGYDQGGVMFKIVPVILHGDRASIETFAFLDSGSSLTMVDEELAEQIGVTGEAKRLCLKWTANVSREEARSQRITMEISDIKGTNRYKISNVCTVAKLDLPEQTLDFVDLAAKHSYLKGLPVASYVNAVPRILIGLEHTHLKVTQRKREGRVGEPVAAKTRLGWTVFGRAGIGFDVGTSLHIREESSDQNLHELVKSFFEVESLGVEVKNTLLSEENQRAVRILRETTKRTVNGRYETGLLWKKDVVEFPESFGMAVRRWKSLEKRLRNTPELQANVEQQIRDYLKKGYAHKVSKEELRSLNPKRSWFLPLGVVLNPKKPGKVRLIWDAAAEVGGVSFNSVLLKGPDLLTSLPAVLCRFRQRQVAVNGDIKEMFHQIQIRGEDRSAQLFLFKGTNGELEVYMMNVATFGSSCSPCAAQYVKNLNAKQCEKEFPEAAAAIIENHYVDDYLDSRDTEDEAIKLALDVKEIHGRAGFEIRNWMSNSEAVLKRVGEQSIDDMKSFAMDKSGAAERVLGLVWLPWSDEFTFNMEFREDLKPLVFEEVIPTKRQVLQVVMSLYDPLGMISTFLIHGKTLIQSIWRAGIDWDEHIPESLVVAWKQWIGLIDGLQNVRIPRCYFPGYSPESIGSLELHVFVDGSESAYCCVAYFRIVDRGIARCALVASKTKVAPLKFLSIPRMELQAALIGVRLARMVEEYHSLLITRRYFWTDSCTVLAWLRSDSRRYRQFVAYRVGEILTKSDVKEWNYVQSALNVADDGTKWKNGVSFGPDSRWYAGPKFLRESEQCWPKMEKTLVATDEELRQPVLHHVELASPWILVNRFSRWERLLRSTAYVHRFLNRRKQSIAGDVILTKEELQQAERSLWRLAQSEAYSEELRILEKNCNHKRVIDCRSPLVKLSPFVDKHGVIRMETRSLNAAYAPCSIVILPRYHRVTYLIADWYHRHYGHANNETVVNEIRQIFHVSRLRTLVRQVATECQYCRVKKAKPQIPKMGPLPDVRTTPYVRPFTHTGVDYCGPFLVKVGRSLVKRWIALFTCMTVRAIHLEIACSLSTESFKMAVRRFIARRGAPLPK</sequence>
<accession>A0ABM1Z0A6</accession>
<dbReference type="InterPro" id="IPR001965">
    <property type="entry name" value="Znf_PHD"/>
</dbReference>
<feature type="compositionally biased region" description="Low complexity" evidence="5">
    <location>
        <begin position="79"/>
        <end position="90"/>
    </location>
</feature>
<name>A0ABM1Z0A6_AEDAL</name>
<evidence type="ECO:0000256" key="4">
    <source>
        <dbReference type="PROSITE-ProRule" id="PRU00047"/>
    </source>
</evidence>
<protein>
    <submittedName>
        <fullName evidence="8">Uncharacterized protein</fullName>
    </submittedName>
</protein>
<proteinExistence type="predicted"/>
<keyword evidence="2 4" id="KW-0863">Zinc-finger</keyword>
<feature type="region of interest" description="Disordered" evidence="5">
    <location>
        <begin position="65"/>
        <end position="90"/>
    </location>
</feature>
<dbReference type="Gene3D" id="3.30.70.270">
    <property type="match status" value="1"/>
</dbReference>
<keyword evidence="3" id="KW-0862">Zinc</keyword>
<dbReference type="Proteomes" id="UP000069940">
    <property type="component" value="Unassembled WGS sequence"/>
</dbReference>
<dbReference type="PROSITE" id="PS50158">
    <property type="entry name" value="ZF_CCHC"/>
    <property type="match status" value="1"/>
</dbReference>
<evidence type="ECO:0000256" key="3">
    <source>
        <dbReference type="ARBA" id="ARBA00022833"/>
    </source>
</evidence>
<dbReference type="Gene3D" id="3.30.40.10">
    <property type="entry name" value="Zinc/RING finger domain, C3HC4 (zinc finger)"/>
    <property type="match status" value="1"/>
</dbReference>
<evidence type="ECO:0000259" key="7">
    <source>
        <dbReference type="PROSITE" id="PS50158"/>
    </source>
</evidence>
<evidence type="ECO:0000256" key="2">
    <source>
        <dbReference type="ARBA" id="ARBA00022771"/>
    </source>
</evidence>
<dbReference type="InterPro" id="IPR008042">
    <property type="entry name" value="Retrotrans_Pao"/>
</dbReference>
<reference evidence="8" key="2">
    <citation type="submission" date="2025-05" db="UniProtKB">
        <authorList>
            <consortium name="EnsemblMetazoa"/>
        </authorList>
    </citation>
    <scope>IDENTIFICATION</scope>
    <source>
        <strain evidence="8">Foshan</strain>
    </source>
</reference>
<dbReference type="InterPro" id="IPR019787">
    <property type="entry name" value="Znf_PHD-finger"/>
</dbReference>
<dbReference type="Pfam" id="PF05380">
    <property type="entry name" value="Peptidase_A17"/>
    <property type="match status" value="1"/>
</dbReference>
<dbReference type="SUPFAM" id="SSF56672">
    <property type="entry name" value="DNA/RNA polymerases"/>
    <property type="match status" value="1"/>
</dbReference>
<dbReference type="InterPro" id="IPR001878">
    <property type="entry name" value="Znf_CCHC"/>
</dbReference>
<dbReference type="InterPro" id="IPR043128">
    <property type="entry name" value="Rev_trsase/Diguanyl_cyclase"/>
</dbReference>
<evidence type="ECO:0000259" key="6">
    <source>
        <dbReference type="PROSITE" id="PS50016"/>
    </source>
</evidence>
<dbReference type="Pfam" id="PF00078">
    <property type="entry name" value="RVT_1"/>
    <property type="match status" value="1"/>
</dbReference>
<dbReference type="Pfam" id="PF00628">
    <property type="entry name" value="PHD"/>
    <property type="match status" value="1"/>
</dbReference>
<feature type="region of interest" description="Disordered" evidence="5">
    <location>
        <begin position="112"/>
        <end position="136"/>
    </location>
</feature>
<dbReference type="PANTHER" id="PTHR47331">
    <property type="entry name" value="PHD-TYPE DOMAIN-CONTAINING PROTEIN"/>
    <property type="match status" value="1"/>
</dbReference>
<organism evidence="8 9">
    <name type="scientific">Aedes albopictus</name>
    <name type="common">Asian tiger mosquito</name>
    <name type="synonym">Stegomyia albopicta</name>
    <dbReference type="NCBI Taxonomy" id="7160"/>
    <lineage>
        <taxon>Eukaryota</taxon>
        <taxon>Metazoa</taxon>
        <taxon>Ecdysozoa</taxon>
        <taxon>Arthropoda</taxon>
        <taxon>Hexapoda</taxon>
        <taxon>Insecta</taxon>
        <taxon>Pterygota</taxon>
        <taxon>Neoptera</taxon>
        <taxon>Endopterygota</taxon>
        <taxon>Diptera</taxon>
        <taxon>Nematocera</taxon>
        <taxon>Culicoidea</taxon>
        <taxon>Culicidae</taxon>
        <taxon>Culicinae</taxon>
        <taxon>Aedini</taxon>
        <taxon>Aedes</taxon>
        <taxon>Stegomyia</taxon>
    </lineage>
</organism>
<dbReference type="SUPFAM" id="SSF57903">
    <property type="entry name" value="FYVE/PHD zinc finger"/>
    <property type="match status" value="1"/>
</dbReference>
<dbReference type="InterPro" id="IPR019786">
    <property type="entry name" value="Zinc_finger_PHD-type_CS"/>
</dbReference>
<dbReference type="RefSeq" id="XP_062713453.1">
    <property type="nucleotide sequence ID" value="XM_062857469.1"/>
</dbReference>
<dbReference type="InterPro" id="IPR000477">
    <property type="entry name" value="RT_dom"/>
</dbReference>
<feature type="compositionally biased region" description="Basic residues" evidence="5">
    <location>
        <begin position="65"/>
        <end position="78"/>
    </location>
</feature>
<reference evidence="9" key="1">
    <citation type="journal article" date="2015" name="Proc. Natl. Acad. Sci. U.S.A.">
        <title>Genome sequence of the Asian Tiger mosquito, Aedes albopictus, reveals insights into its biology, genetics, and evolution.</title>
        <authorList>
            <person name="Chen X.G."/>
            <person name="Jiang X."/>
            <person name="Gu J."/>
            <person name="Xu M."/>
            <person name="Wu Y."/>
            <person name="Deng Y."/>
            <person name="Zhang C."/>
            <person name="Bonizzoni M."/>
            <person name="Dermauw W."/>
            <person name="Vontas J."/>
            <person name="Armbruster P."/>
            <person name="Huang X."/>
            <person name="Yang Y."/>
            <person name="Zhang H."/>
            <person name="He W."/>
            <person name="Peng H."/>
            <person name="Liu Y."/>
            <person name="Wu K."/>
            <person name="Chen J."/>
            <person name="Lirakis M."/>
            <person name="Topalis P."/>
            <person name="Van Leeuwen T."/>
            <person name="Hall A.B."/>
            <person name="Jiang X."/>
            <person name="Thorpe C."/>
            <person name="Mueller R.L."/>
            <person name="Sun C."/>
            <person name="Waterhouse R.M."/>
            <person name="Yan G."/>
            <person name="Tu Z.J."/>
            <person name="Fang X."/>
            <person name="James A.A."/>
        </authorList>
    </citation>
    <scope>NUCLEOTIDE SEQUENCE [LARGE SCALE GENOMIC DNA]</scope>
    <source>
        <strain evidence="9">Foshan</strain>
    </source>
</reference>
<dbReference type="Gene3D" id="3.30.420.10">
    <property type="entry name" value="Ribonuclease H-like superfamily/Ribonuclease H"/>
    <property type="match status" value="1"/>
</dbReference>
<keyword evidence="1" id="KW-0479">Metal-binding</keyword>
<dbReference type="InterPro" id="IPR011011">
    <property type="entry name" value="Znf_FYVE_PHD"/>
</dbReference>
<dbReference type="SMART" id="SM00249">
    <property type="entry name" value="PHD"/>
    <property type="match status" value="1"/>
</dbReference>
<dbReference type="EnsemblMetazoa" id="AALFPA23_013768.R19973">
    <property type="protein sequence ID" value="AALFPA23_013768.P19973"/>
    <property type="gene ID" value="AALFPA23_013768"/>
</dbReference>
<dbReference type="PANTHER" id="PTHR47331:SF1">
    <property type="entry name" value="GAG-LIKE PROTEIN"/>
    <property type="match status" value="1"/>
</dbReference>
<evidence type="ECO:0000256" key="5">
    <source>
        <dbReference type="SAM" id="MobiDB-lite"/>
    </source>
</evidence>
<feature type="domain" description="PHD-type" evidence="6">
    <location>
        <begin position="14"/>
        <end position="67"/>
    </location>
</feature>
<dbReference type="GeneID" id="134290349"/>
<feature type="domain" description="CCHC-type" evidence="7">
    <location>
        <begin position="584"/>
        <end position="597"/>
    </location>
</feature>
<dbReference type="InterPro" id="IPR036397">
    <property type="entry name" value="RNaseH_sf"/>
</dbReference>
<keyword evidence="9" id="KW-1185">Reference proteome</keyword>
<dbReference type="Gene3D" id="3.10.10.10">
    <property type="entry name" value="HIV Type 1 Reverse Transcriptase, subunit A, domain 1"/>
    <property type="match status" value="1"/>
</dbReference>
<dbReference type="InterPro" id="IPR013083">
    <property type="entry name" value="Znf_RING/FYVE/PHD"/>
</dbReference>